<dbReference type="InterPro" id="IPR017853">
    <property type="entry name" value="GH"/>
</dbReference>
<dbReference type="EMBL" id="AP021861">
    <property type="protein sequence ID" value="BBO36474.1"/>
    <property type="molecule type" value="Genomic_DNA"/>
</dbReference>
<name>A0A5K7XHU3_9BACT</name>
<keyword evidence="2" id="KW-0413">Isomerase</keyword>
<dbReference type="InterPro" id="IPR006047">
    <property type="entry name" value="GH13_cat_dom"/>
</dbReference>
<dbReference type="AlphaFoldDB" id="A0A5K7XHU3"/>
<dbReference type="PANTHER" id="PTHR10357:SF216">
    <property type="entry name" value="MALTOOLIGOSYL TREHALOSE SYNTHASE-RELATED"/>
    <property type="match status" value="1"/>
</dbReference>
<dbReference type="PANTHER" id="PTHR10357">
    <property type="entry name" value="ALPHA-AMYLASE FAMILY MEMBER"/>
    <property type="match status" value="1"/>
</dbReference>
<dbReference type="SMART" id="SM00642">
    <property type="entry name" value="Aamy"/>
    <property type="match status" value="1"/>
</dbReference>
<organism evidence="2 3">
    <name type="scientific">Lacipirellula parvula</name>
    <dbReference type="NCBI Taxonomy" id="2650471"/>
    <lineage>
        <taxon>Bacteria</taxon>
        <taxon>Pseudomonadati</taxon>
        <taxon>Planctomycetota</taxon>
        <taxon>Planctomycetia</taxon>
        <taxon>Pirellulales</taxon>
        <taxon>Lacipirellulaceae</taxon>
        <taxon>Lacipirellula</taxon>
    </lineage>
</organism>
<evidence type="ECO:0000259" key="1">
    <source>
        <dbReference type="SMART" id="SM00642"/>
    </source>
</evidence>
<proteinExistence type="predicted"/>
<sequence>MSVQLSKMPATTEASPINHASRVNRIPLATYRLQLSESFGFEQIRELIPYLQQLGVSDLYLSPLFRARDGSTHGYDVVDHGAIEPAFGGEVELVRMAEETRAAGMGIVLDVVPNHMGINDSGNRYWLDVLENGEGARWAKFFDIDWDAIPQTLKHRVLQPVLGQSFGATLEQGELKVVYFERRLQIEYFDRRFPLAPRTWPAVLELVAARLAEAAHNGVTAGPERRQARIELTELESIIAQLRHLPASEDCSAQALRNRYREQRIARRRLAHLVTKRPRVAEALTAAIEEMNGVVGQPSSFDRLEELLRAQCYRLAYWRVASDEINYRRFFDINELAAIRVEDSQVFEMVHRLVGTLLERGLATGLRIDHPDGLLDPAQYFENLQTLYRRSQPEATRDATGQLYIVAEKILSGSEQLPTDWAVQGATGYEFINLVSQLLVDATGVKAIHAAYEELSGVEETAAEIFYESKKEAASVAMLSEMQMLAARLYRIAQRQRASRDFTLPTLLRALQEVIACLAVYRTYVPPRGWEASEEDHRRIGLAIRWAKRRNPSMSRSLFDFIASVLLLQFPTNLSQEDREAWRHFALKLQQVSGPIAAKGVEDTAFYRFYPLASLNEVGGELDATGIAVEEFHRLMHHRGATWPHGMSASSTHDTKRSEDVRARLHVLSEIPVRWKEAVLLWRQMNRRFLENWDGEPIPDANEEYLIYQTLVGTWPVTPMNDAARETYCQRIVQYMEKALREAKLHTSWMNPSEDYETLVFDFVRKILGPEAAAFQTDLAQFVAEIADAGFVNSLSQVVLKATLPGAPDFYQGTELWDFSLVDPDNRRPVDYATRTAALKELGRRVEGDLSGVATELAAAWPDPRVKLLVTKQSLAARRRHQALFTHGEYIALETTGGLADHLFAFARRDGDDWAITVVPRHFQSLAHGKQNKKAATGWKAEWGDAAVVLPAEIGAAWRCELSGQTVEAAPNGDTLTLAARELFAALPVALLTKTAGTRPAARG</sequence>
<dbReference type="EC" id="5.4.99.15" evidence="2"/>
<reference evidence="3" key="1">
    <citation type="submission" date="2019-10" db="EMBL/GenBank/DDBJ databases">
        <title>Lacipirellula parvula gen. nov., sp. nov., representing a lineage of planctomycetes widespread in freshwater anoxic habitats, and description of the family Lacipirellulaceae.</title>
        <authorList>
            <person name="Dedysh S.N."/>
            <person name="Kulichevskaya I.S."/>
            <person name="Beletsky A.V."/>
            <person name="Rakitin A.L."/>
            <person name="Mardanov A.V."/>
            <person name="Ivanova A.A."/>
            <person name="Saltykova V.X."/>
            <person name="Rijpstra W.I.C."/>
            <person name="Sinninghe Damste J.S."/>
            <person name="Ravin N.V."/>
        </authorList>
    </citation>
    <scope>NUCLEOTIDE SEQUENCE [LARGE SCALE GENOMIC DNA]</scope>
    <source>
        <strain evidence="3">PX69</strain>
    </source>
</reference>
<dbReference type="NCBIfam" id="TIGR02401">
    <property type="entry name" value="trehalose_TreY"/>
    <property type="match status" value="1"/>
</dbReference>
<dbReference type="GO" id="GO:0030980">
    <property type="term" value="P:alpha-glucan catabolic process"/>
    <property type="evidence" value="ECO:0007669"/>
    <property type="project" value="TreeGrafter"/>
</dbReference>
<keyword evidence="3" id="KW-1185">Reference proteome</keyword>
<evidence type="ECO:0000313" key="2">
    <source>
        <dbReference type="EMBL" id="BBO36474.1"/>
    </source>
</evidence>
<dbReference type="GO" id="GO:0005992">
    <property type="term" value="P:trehalose biosynthetic process"/>
    <property type="evidence" value="ECO:0007669"/>
    <property type="project" value="TreeGrafter"/>
</dbReference>
<protein>
    <submittedName>
        <fullName evidence="2">Malto-oligosyltrehalose synthase</fullName>
        <ecNumber evidence="2">5.4.99.15</ecNumber>
    </submittedName>
</protein>
<dbReference type="Gene3D" id="3.30.1590.10">
    <property type="entry name" value="Maltooligosyl trehalose synthase, domain 2"/>
    <property type="match status" value="1"/>
</dbReference>
<dbReference type="SUPFAM" id="SSF51445">
    <property type="entry name" value="(Trans)glycosidases"/>
    <property type="match status" value="1"/>
</dbReference>
<dbReference type="RefSeq" id="WP_152101635.1">
    <property type="nucleotide sequence ID" value="NZ_AP021861.1"/>
</dbReference>
<dbReference type="GO" id="GO:0047470">
    <property type="term" value="F:(1,4)-alpha-D-glucan 1-alpha-D-glucosylmutase activity"/>
    <property type="evidence" value="ECO:0007669"/>
    <property type="project" value="UniProtKB-EC"/>
</dbReference>
<feature type="domain" description="Glycosyl hydrolase family 13 catalytic" evidence="1">
    <location>
        <begin position="27"/>
        <end position="550"/>
    </location>
</feature>
<dbReference type="KEGG" id="lpav:PLANPX_6086"/>
<dbReference type="CDD" id="cd11336">
    <property type="entry name" value="AmyAc_MTSase"/>
    <property type="match status" value="1"/>
</dbReference>
<dbReference type="Proteomes" id="UP000326837">
    <property type="component" value="Chromosome"/>
</dbReference>
<evidence type="ECO:0000313" key="3">
    <source>
        <dbReference type="Proteomes" id="UP000326837"/>
    </source>
</evidence>
<gene>
    <name evidence="2" type="ORF">PLANPX_6086</name>
</gene>
<accession>A0A5K7XHU3</accession>
<dbReference type="Gene3D" id="3.20.20.80">
    <property type="entry name" value="Glycosidases"/>
    <property type="match status" value="3"/>
</dbReference>
<dbReference type="InterPro" id="IPR012767">
    <property type="entry name" value="Trehalose_TreY"/>
</dbReference>
<dbReference type="Pfam" id="PF00128">
    <property type="entry name" value="Alpha-amylase"/>
    <property type="match status" value="1"/>
</dbReference>